<dbReference type="RefSeq" id="WP_099910993.1">
    <property type="nucleotide sequence ID" value="NZ_AWWI01000066.1"/>
</dbReference>
<organism evidence="2 3">
    <name type="scientific">Puniceibacterium antarcticum</name>
    <dbReference type="NCBI Taxonomy" id="1206336"/>
    <lineage>
        <taxon>Bacteria</taxon>
        <taxon>Pseudomonadati</taxon>
        <taxon>Pseudomonadota</taxon>
        <taxon>Alphaproteobacteria</taxon>
        <taxon>Rhodobacterales</taxon>
        <taxon>Paracoccaceae</taxon>
        <taxon>Puniceibacterium</taxon>
    </lineage>
</organism>
<dbReference type="SMART" id="SM00470">
    <property type="entry name" value="ParB"/>
    <property type="match status" value="1"/>
</dbReference>
<evidence type="ECO:0000313" key="2">
    <source>
        <dbReference type="EMBL" id="PIL20220.1"/>
    </source>
</evidence>
<dbReference type="PANTHER" id="PTHR33375:SF1">
    <property type="entry name" value="CHROMOSOME-PARTITIONING PROTEIN PARB-RELATED"/>
    <property type="match status" value="1"/>
</dbReference>
<proteinExistence type="predicted"/>
<dbReference type="GO" id="GO:0007059">
    <property type="term" value="P:chromosome segregation"/>
    <property type="evidence" value="ECO:0007669"/>
    <property type="project" value="TreeGrafter"/>
</dbReference>
<dbReference type="PANTHER" id="PTHR33375">
    <property type="entry name" value="CHROMOSOME-PARTITIONING PROTEIN PARB-RELATED"/>
    <property type="match status" value="1"/>
</dbReference>
<evidence type="ECO:0000313" key="3">
    <source>
        <dbReference type="Proteomes" id="UP000231259"/>
    </source>
</evidence>
<dbReference type="Pfam" id="PF02195">
    <property type="entry name" value="ParB_N"/>
    <property type="match status" value="1"/>
</dbReference>
<protein>
    <recommendedName>
        <fullName evidence="1">ParB-like N-terminal domain-containing protein</fullName>
    </recommendedName>
</protein>
<dbReference type="InterPro" id="IPR036086">
    <property type="entry name" value="ParB/Sulfiredoxin_sf"/>
</dbReference>
<keyword evidence="3" id="KW-1185">Reference proteome</keyword>
<name>A0A2G8RF99_9RHOB</name>
<dbReference type="InterPro" id="IPR003115">
    <property type="entry name" value="ParB_N"/>
</dbReference>
<dbReference type="SUPFAM" id="SSF110849">
    <property type="entry name" value="ParB/Sulfiredoxin"/>
    <property type="match status" value="1"/>
</dbReference>
<dbReference type="EMBL" id="AWWI01000066">
    <property type="protein sequence ID" value="PIL20220.1"/>
    <property type="molecule type" value="Genomic_DNA"/>
</dbReference>
<dbReference type="GO" id="GO:0005694">
    <property type="term" value="C:chromosome"/>
    <property type="evidence" value="ECO:0007669"/>
    <property type="project" value="TreeGrafter"/>
</dbReference>
<dbReference type="Gene3D" id="3.90.1530.30">
    <property type="match status" value="1"/>
</dbReference>
<feature type="domain" description="ParB-like N-terminal" evidence="1">
    <location>
        <begin position="6"/>
        <end position="95"/>
    </location>
</feature>
<evidence type="ECO:0000259" key="1">
    <source>
        <dbReference type="SMART" id="SM00470"/>
    </source>
</evidence>
<accession>A0A2G8RF99</accession>
<dbReference type="Proteomes" id="UP000231259">
    <property type="component" value="Unassembled WGS sequence"/>
</dbReference>
<sequence length="279" mass="30810">MTNQIFDVALGEITIPDTRARALDQDWADGLAGIIAEQGLTNPITLRKIADGYSLVTGLHRVAAFERLERSHIPARLSAATTDDEARLEEVMENLGRHELTALDRCHHLYDLKQVYERLHPETKHGAASPKTKTFRLSENAQENMQIFGFAEATAKAIGLNTRTIQLAVKIWSDLAPAVRRRLVGTPMARKQTELKLLSEQTAKTQVKLMDLIQDPEITADGVQAALDLISDGNPISEIDKKTKALTKVLSNAEDAVLDAVVEEHADRLIAALKRTGRL</sequence>
<dbReference type="OrthoDB" id="8449249at2"/>
<comment type="caution">
    <text evidence="2">The sequence shown here is derived from an EMBL/GenBank/DDBJ whole genome shotgun (WGS) entry which is preliminary data.</text>
</comment>
<gene>
    <name evidence="2" type="ORF">P775_11190</name>
</gene>
<reference evidence="2 3" key="1">
    <citation type="submission" date="2013-09" db="EMBL/GenBank/DDBJ databases">
        <title>Genome sequencing of Phaeobacter antarcticus sp. nov. SM1211.</title>
        <authorList>
            <person name="Zhang X.-Y."/>
            <person name="Liu C."/>
            <person name="Chen X.-L."/>
            <person name="Xie B.-B."/>
            <person name="Qin Q.-L."/>
            <person name="Rong J.-C."/>
            <person name="Zhang Y.-Z."/>
        </authorList>
    </citation>
    <scope>NUCLEOTIDE SEQUENCE [LARGE SCALE GENOMIC DNA]</scope>
    <source>
        <strain evidence="2 3">SM1211</strain>
    </source>
</reference>
<dbReference type="InterPro" id="IPR050336">
    <property type="entry name" value="Chromosome_partition/occlusion"/>
</dbReference>
<dbReference type="AlphaFoldDB" id="A0A2G8RF99"/>